<organism evidence="2 3">
    <name type="scientific">Streptomyces polyasparticus</name>
    <dbReference type="NCBI Taxonomy" id="2767826"/>
    <lineage>
        <taxon>Bacteria</taxon>
        <taxon>Bacillati</taxon>
        <taxon>Actinomycetota</taxon>
        <taxon>Actinomycetes</taxon>
        <taxon>Kitasatosporales</taxon>
        <taxon>Streptomycetaceae</taxon>
        <taxon>Streptomyces</taxon>
    </lineage>
</organism>
<evidence type="ECO:0000313" key="3">
    <source>
        <dbReference type="Proteomes" id="UP000642284"/>
    </source>
</evidence>
<protein>
    <submittedName>
        <fullName evidence="2">Uncharacterized protein</fullName>
    </submittedName>
</protein>
<name>A0ABR7SJ48_9ACTN</name>
<evidence type="ECO:0000313" key="2">
    <source>
        <dbReference type="EMBL" id="MBC9714353.1"/>
    </source>
</evidence>
<evidence type="ECO:0000256" key="1">
    <source>
        <dbReference type="SAM" id="MobiDB-lite"/>
    </source>
</evidence>
<sequence>MRVVIARFPFDLTKDGVIASMKGIKPEPITAGSVLIGRRHYPLKQVGAVVTRQDRRDFSAGEVSRAMTRLGFTCRDDVEVPAPARTPLEEASAALGTSESFGASESFGTSESSLPQTP</sequence>
<dbReference type="EMBL" id="JACTVJ010000007">
    <property type="protein sequence ID" value="MBC9714353.1"/>
    <property type="molecule type" value="Genomic_DNA"/>
</dbReference>
<dbReference type="InterPro" id="IPR047719">
    <property type="entry name" value="SCO5918-like"/>
</dbReference>
<dbReference type="RefSeq" id="WP_187814793.1">
    <property type="nucleotide sequence ID" value="NZ_JACTVJ010000007.1"/>
</dbReference>
<dbReference type="NCBIfam" id="NF038312">
    <property type="entry name" value="SCO5918_fam"/>
    <property type="match status" value="1"/>
</dbReference>
<accession>A0ABR7SJ48</accession>
<gene>
    <name evidence="2" type="ORF">H9Y04_17480</name>
</gene>
<feature type="compositionally biased region" description="Polar residues" evidence="1">
    <location>
        <begin position="95"/>
        <end position="118"/>
    </location>
</feature>
<proteinExistence type="predicted"/>
<dbReference type="Proteomes" id="UP000642284">
    <property type="component" value="Unassembled WGS sequence"/>
</dbReference>
<reference evidence="2 3" key="1">
    <citation type="submission" date="2020-08" db="EMBL/GenBank/DDBJ databases">
        <title>Genemic of Streptomyces polyaspartic.</title>
        <authorList>
            <person name="Liu W."/>
        </authorList>
    </citation>
    <scope>NUCLEOTIDE SEQUENCE [LARGE SCALE GENOMIC DNA]</scope>
    <source>
        <strain evidence="2 3">TRM66268-LWL</strain>
    </source>
</reference>
<comment type="caution">
    <text evidence="2">The sequence shown here is derived from an EMBL/GenBank/DDBJ whole genome shotgun (WGS) entry which is preliminary data.</text>
</comment>
<feature type="region of interest" description="Disordered" evidence="1">
    <location>
        <begin position="83"/>
        <end position="118"/>
    </location>
</feature>
<keyword evidence="3" id="KW-1185">Reference proteome</keyword>